<organism evidence="4 5">
    <name type="scientific">Leucobacter weissii</name>
    <dbReference type="NCBI Taxonomy" id="1983706"/>
    <lineage>
        <taxon>Bacteria</taxon>
        <taxon>Bacillati</taxon>
        <taxon>Actinomycetota</taxon>
        <taxon>Actinomycetes</taxon>
        <taxon>Micrococcales</taxon>
        <taxon>Microbacteriaceae</taxon>
        <taxon>Leucobacter</taxon>
    </lineage>
</organism>
<dbReference type="InterPro" id="IPR011006">
    <property type="entry name" value="CheY-like_superfamily"/>
</dbReference>
<dbReference type="Pfam" id="PF00072">
    <property type="entry name" value="Response_reg"/>
    <property type="match status" value="1"/>
</dbReference>
<dbReference type="AlphaFoldDB" id="A0A939SCF6"/>
<dbReference type="Proteomes" id="UP000664382">
    <property type="component" value="Unassembled WGS sequence"/>
</dbReference>
<dbReference type="Gene3D" id="2.40.50.1020">
    <property type="entry name" value="LytTr DNA-binding domain"/>
    <property type="match status" value="1"/>
</dbReference>
<evidence type="ECO:0000313" key="5">
    <source>
        <dbReference type="Proteomes" id="UP000664382"/>
    </source>
</evidence>
<evidence type="ECO:0000259" key="2">
    <source>
        <dbReference type="PROSITE" id="PS50110"/>
    </source>
</evidence>
<protein>
    <submittedName>
        <fullName evidence="4">Response regulator transcription factor</fullName>
    </submittedName>
</protein>
<dbReference type="SUPFAM" id="SSF52172">
    <property type="entry name" value="CheY-like"/>
    <property type="match status" value="1"/>
</dbReference>
<evidence type="ECO:0000256" key="1">
    <source>
        <dbReference type="PROSITE-ProRule" id="PRU00169"/>
    </source>
</evidence>
<accession>A0A939SCF6</accession>
<keyword evidence="1" id="KW-0597">Phosphoprotein</keyword>
<dbReference type="Gene3D" id="3.40.50.2300">
    <property type="match status" value="1"/>
</dbReference>
<evidence type="ECO:0000313" key="4">
    <source>
        <dbReference type="EMBL" id="MBO1902395.1"/>
    </source>
</evidence>
<dbReference type="InterPro" id="IPR007492">
    <property type="entry name" value="LytTR_DNA-bd_dom"/>
</dbReference>
<keyword evidence="5" id="KW-1185">Reference proteome</keyword>
<dbReference type="InterPro" id="IPR046947">
    <property type="entry name" value="LytR-like"/>
</dbReference>
<dbReference type="PROSITE" id="PS50930">
    <property type="entry name" value="HTH_LYTTR"/>
    <property type="match status" value="1"/>
</dbReference>
<dbReference type="Pfam" id="PF04397">
    <property type="entry name" value="LytTR"/>
    <property type="match status" value="1"/>
</dbReference>
<reference evidence="4" key="1">
    <citation type="submission" date="2021-03" db="EMBL/GenBank/DDBJ databases">
        <title>Leucobacter chromiisoli sp. nov., isolated from chromium-containing soil of chemical plant.</title>
        <authorList>
            <person name="Xu Z."/>
        </authorList>
    </citation>
    <scope>NUCLEOTIDE SEQUENCE</scope>
    <source>
        <strain evidence="4">S27</strain>
    </source>
</reference>
<dbReference type="EMBL" id="JAGDYM010000011">
    <property type="protein sequence ID" value="MBO1902395.1"/>
    <property type="molecule type" value="Genomic_DNA"/>
</dbReference>
<dbReference type="InterPro" id="IPR001789">
    <property type="entry name" value="Sig_transdc_resp-reg_receiver"/>
</dbReference>
<dbReference type="PANTHER" id="PTHR37299:SF1">
    <property type="entry name" value="STAGE 0 SPORULATION PROTEIN A HOMOLOG"/>
    <property type="match status" value="1"/>
</dbReference>
<gene>
    <name evidence="4" type="ORF">J4H92_10595</name>
</gene>
<dbReference type="SMART" id="SM00850">
    <property type="entry name" value="LytTR"/>
    <property type="match status" value="1"/>
</dbReference>
<proteinExistence type="predicted"/>
<feature type="domain" description="HTH LytTR-type" evidence="3">
    <location>
        <begin position="137"/>
        <end position="239"/>
    </location>
</feature>
<dbReference type="PROSITE" id="PS50110">
    <property type="entry name" value="RESPONSE_REGULATORY"/>
    <property type="match status" value="1"/>
</dbReference>
<sequence length="241" mass="26049">MSIELLVADDEPPALTELTAMLAADARVGEIHAARNGAEAIEVLSTRPLGGAFLDIHMPGADGFAVARAIEALQVRPAIVFVTADEAGALDAFEVRAVDYVLKPIRADRVRRALDRVIEASALAAEEASDGAADETVPVTVGSTVRLVRRSEVQWIQAQGDYSRLWTSSGSHLLRAPLSELEKRWGEAGFVRVHRSYLVRLDAVTECRLGGAAPVIEVGAARIPVSRRMVPSVREALRWLR</sequence>
<dbReference type="SMART" id="SM00448">
    <property type="entry name" value="REC"/>
    <property type="match status" value="1"/>
</dbReference>
<evidence type="ECO:0000259" key="3">
    <source>
        <dbReference type="PROSITE" id="PS50930"/>
    </source>
</evidence>
<comment type="caution">
    <text evidence="4">The sequence shown here is derived from an EMBL/GenBank/DDBJ whole genome shotgun (WGS) entry which is preliminary data.</text>
</comment>
<dbReference type="PANTHER" id="PTHR37299">
    <property type="entry name" value="TRANSCRIPTIONAL REGULATOR-RELATED"/>
    <property type="match status" value="1"/>
</dbReference>
<feature type="modified residue" description="4-aspartylphosphate" evidence="1">
    <location>
        <position position="55"/>
    </location>
</feature>
<dbReference type="GO" id="GO:0000156">
    <property type="term" value="F:phosphorelay response regulator activity"/>
    <property type="evidence" value="ECO:0007669"/>
    <property type="project" value="InterPro"/>
</dbReference>
<name>A0A939SCF6_9MICO</name>
<feature type="domain" description="Response regulatory" evidence="2">
    <location>
        <begin position="4"/>
        <end position="118"/>
    </location>
</feature>
<dbReference type="RefSeq" id="WP_208098157.1">
    <property type="nucleotide sequence ID" value="NZ_JAGDYM010000011.1"/>
</dbReference>
<dbReference type="GO" id="GO:0003677">
    <property type="term" value="F:DNA binding"/>
    <property type="evidence" value="ECO:0007669"/>
    <property type="project" value="InterPro"/>
</dbReference>